<gene>
    <name evidence="1" type="ORF">AVEN_170677_1</name>
</gene>
<accession>A0A4Y2SBR8</accession>
<name>A0A4Y2SBR8_ARAVE</name>
<reference evidence="1 2" key="1">
    <citation type="journal article" date="2019" name="Sci. Rep.">
        <title>Orb-weaving spider Araneus ventricosus genome elucidates the spidroin gene catalogue.</title>
        <authorList>
            <person name="Kono N."/>
            <person name="Nakamura H."/>
            <person name="Ohtoshi R."/>
            <person name="Moran D.A.P."/>
            <person name="Shinohara A."/>
            <person name="Yoshida Y."/>
            <person name="Fujiwara M."/>
            <person name="Mori M."/>
            <person name="Tomita M."/>
            <person name="Arakawa K."/>
        </authorList>
    </citation>
    <scope>NUCLEOTIDE SEQUENCE [LARGE SCALE GENOMIC DNA]</scope>
</reference>
<dbReference type="EMBL" id="BGPR01020810">
    <property type="protein sequence ID" value="GBN85507.1"/>
    <property type="molecule type" value="Genomic_DNA"/>
</dbReference>
<organism evidence="1 2">
    <name type="scientific">Araneus ventricosus</name>
    <name type="common">Orbweaver spider</name>
    <name type="synonym">Epeira ventricosa</name>
    <dbReference type="NCBI Taxonomy" id="182803"/>
    <lineage>
        <taxon>Eukaryota</taxon>
        <taxon>Metazoa</taxon>
        <taxon>Ecdysozoa</taxon>
        <taxon>Arthropoda</taxon>
        <taxon>Chelicerata</taxon>
        <taxon>Arachnida</taxon>
        <taxon>Araneae</taxon>
        <taxon>Araneomorphae</taxon>
        <taxon>Entelegynae</taxon>
        <taxon>Araneoidea</taxon>
        <taxon>Araneidae</taxon>
        <taxon>Araneus</taxon>
    </lineage>
</organism>
<keyword evidence="2" id="KW-1185">Reference proteome</keyword>
<evidence type="ECO:0000313" key="2">
    <source>
        <dbReference type="Proteomes" id="UP000499080"/>
    </source>
</evidence>
<sequence>MLPSKRSTDCAVHQKRVSTANQLGNNTTRHIGDEAENIASTHERSQKLFGNFIIWLRGRILYRCGDMTVSCQSHYFNIPLKRRVPASMPPQITSKVTISDSGPVVEG</sequence>
<proteinExistence type="predicted"/>
<dbReference type="AlphaFoldDB" id="A0A4Y2SBR8"/>
<dbReference type="Proteomes" id="UP000499080">
    <property type="component" value="Unassembled WGS sequence"/>
</dbReference>
<comment type="caution">
    <text evidence="1">The sequence shown here is derived from an EMBL/GenBank/DDBJ whole genome shotgun (WGS) entry which is preliminary data.</text>
</comment>
<evidence type="ECO:0000313" key="1">
    <source>
        <dbReference type="EMBL" id="GBN85507.1"/>
    </source>
</evidence>
<protein>
    <submittedName>
        <fullName evidence="1">Uncharacterized protein</fullName>
    </submittedName>
</protein>